<evidence type="ECO:0008006" key="3">
    <source>
        <dbReference type="Google" id="ProtNLM"/>
    </source>
</evidence>
<evidence type="ECO:0000313" key="2">
    <source>
        <dbReference type="Proteomes" id="UP000253940"/>
    </source>
</evidence>
<dbReference type="AlphaFoldDB" id="A0A345P9Z9"/>
<gene>
    <name evidence="1" type="ORF">HYN46_15440</name>
</gene>
<reference evidence="1 2" key="1">
    <citation type="submission" date="2018-07" db="EMBL/GenBank/DDBJ databases">
        <title>Genome sequencing of Moraxellaceae gen. HYN0046.</title>
        <authorList>
            <person name="Kim M."/>
            <person name="Yi H."/>
        </authorList>
    </citation>
    <scope>NUCLEOTIDE SEQUENCE [LARGE SCALE GENOMIC DNA]</scope>
    <source>
        <strain evidence="1 2">HYN0046</strain>
    </source>
</reference>
<dbReference type="EMBL" id="CP031222">
    <property type="protein sequence ID" value="AXI04108.1"/>
    <property type="molecule type" value="Genomic_DNA"/>
</dbReference>
<name>A0A345P9Z9_9GAMM</name>
<proteinExistence type="predicted"/>
<dbReference type="KEGG" id="mbah:HYN46_15440"/>
<dbReference type="OrthoDB" id="8452595at2"/>
<accession>A0A345P9Z9</accession>
<dbReference type="RefSeq" id="WP_114900216.1">
    <property type="nucleotide sequence ID" value="NZ_CP031222.1"/>
</dbReference>
<dbReference type="Gene3D" id="3.30.70.2330">
    <property type="match status" value="1"/>
</dbReference>
<protein>
    <recommendedName>
        <fullName evidence="3">HIRAN domain-containing protein</fullName>
    </recommendedName>
</protein>
<evidence type="ECO:0000313" key="1">
    <source>
        <dbReference type="EMBL" id="AXI04108.1"/>
    </source>
</evidence>
<keyword evidence="2" id="KW-1185">Reference proteome</keyword>
<dbReference type="Proteomes" id="UP000253940">
    <property type="component" value="Chromosome"/>
</dbReference>
<sequence>MVLIVIAVLIVCAIAYLAIRSIKKHVDFFQTTASIYKITGYKEFDFEIVGEHSYQQALKRIAGAKTETPKEHYAVATLNHEPNNPHDPEACVVKINTETVGYLSKQEAFDFLDELDTLNIARSTFFLVDAVIIGGWKNKDSEGSYGVKLDMPFNMGDLSERLKRMD</sequence>
<organism evidence="1 2">
    <name type="scientific">Aquirhabdus parva</name>
    <dbReference type="NCBI Taxonomy" id="2283318"/>
    <lineage>
        <taxon>Bacteria</taxon>
        <taxon>Pseudomonadati</taxon>
        <taxon>Pseudomonadota</taxon>
        <taxon>Gammaproteobacteria</taxon>
        <taxon>Moraxellales</taxon>
        <taxon>Moraxellaceae</taxon>
        <taxon>Aquirhabdus</taxon>
    </lineage>
</organism>